<keyword evidence="1" id="KW-1133">Transmembrane helix</keyword>
<comment type="caution">
    <text evidence="2">The sequence shown here is derived from an EMBL/GenBank/DDBJ whole genome shotgun (WGS) entry which is preliminary data.</text>
</comment>
<proteinExistence type="predicted"/>
<feature type="transmembrane region" description="Helical" evidence="1">
    <location>
        <begin position="63"/>
        <end position="81"/>
    </location>
</feature>
<protein>
    <submittedName>
        <fullName evidence="2">Uncharacterized protein</fullName>
    </submittedName>
</protein>
<evidence type="ECO:0000313" key="2">
    <source>
        <dbReference type="EMBL" id="OOZ38105.1"/>
    </source>
</evidence>
<feature type="transmembrane region" description="Helical" evidence="1">
    <location>
        <begin position="38"/>
        <end position="57"/>
    </location>
</feature>
<dbReference type="AlphaFoldDB" id="A0A1T2KZ34"/>
<dbReference type="EMBL" id="MPRK01000220">
    <property type="protein sequence ID" value="OOZ38105.1"/>
    <property type="molecule type" value="Genomic_DNA"/>
</dbReference>
<gene>
    <name evidence="2" type="ORF">BOW52_09325</name>
</gene>
<accession>A0A1T2KZ34</accession>
<keyword evidence="1" id="KW-0472">Membrane</keyword>
<dbReference type="Proteomes" id="UP000190198">
    <property type="component" value="Unassembled WGS sequence"/>
</dbReference>
<sequence length="83" mass="9827">MITSIFLIYLLGKPLQKQWFLYNILCFLFQNSLDIMETVFLILQIIATTVLLFFYLVYLEYTYMIAVLILFALQAINLGWLGF</sequence>
<evidence type="ECO:0000256" key="1">
    <source>
        <dbReference type="SAM" id="Phobius"/>
    </source>
</evidence>
<keyword evidence="1" id="KW-0812">Transmembrane</keyword>
<keyword evidence="3" id="KW-1185">Reference proteome</keyword>
<reference evidence="2 3" key="1">
    <citation type="submission" date="2016-11" db="EMBL/GenBank/DDBJ databases">
        <title>Mixed transmission modes and dynamic genome evolution in an obligate animal-bacterial symbiosis.</title>
        <authorList>
            <person name="Russell S.L."/>
            <person name="Corbett-Detig R.B."/>
            <person name="Cavanaugh C.M."/>
        </authorList>
    </citation>
    <scope>NUCLEOTIDE SEQUENCE [LARGE SCALE GENOMIC DNA]</scope>
    <source>
        <strain evidence="2">Sp-SM6</strain>
    </source>
</reference>
<name>A0A1T2KZ34_9GAMM</name>
<evidence type="ECO:0000313" key="3">
    <source>
        <dbReference type="Proteomes" id="UP000190198"/>
    </source>
</evidence>
<organism evidence="2 3">
    <name type="scientific">Solemya elarraichensis gill symbiont</name>
    <dbReference type="NCBI Taxonomy" id="1918949"/>
    <lineage>
        <taxon>Bacteria</taxon>
        <taxon>Pseudomonadati</taxon>
        <taxon>Pseudomonadota</taxon>
        <taxon>Gammaproteobacteria</taxon>
        <taxon>sulfur-oxidizing symbionts</taxon>
    </lineage>
</organism>